<protein>
    <submittedName>
        <fullName evidence="3">Uncharacterized protein</fullName>
    </submittedName>
</protein>
<organism evidence="2 3">
    <name type="scientific">Ascaris lumbricoides</name>
    <name type="common">Giant roundworm</name>
    <dbReference type="NCBI Taxonomy" id="6252"/>
    <lineage>
        <taxon>Eukaryota</taxon>
        <taxon>Metazoa</taxon>
        <taxon>Ecdysozoa</taxon>
        <taxon>Nematoda</taxon>
        <taxon>Chromadorea</taxon>
        <taxon>Rhabditida</taxon>
        <taxon>Spirurina</taxon>
        <taxon>Ascaridomorpha</taxon>
        <taxon>Ascaridoidea</taxon>
        <taxon>Ascarididae</taxon>
        <taxon>Ascaris</taxon>
    </lineage>
</organism>
<evidence type="ECO:0000313" key="3">
    <source>
        <dbReference type="WBParaSite" id="ALUE_0001924001-mRNA-1"/>
    </source>
</evidence>
<proteinExistence type="predicted"/>
<keyword evidence="1" id="KW-0812">Transmembrane</keyword>
<reference evidence="3" key="1">
    <citation type="submission" date="2017-02" db="UniProtKB">
        <authorList>
            <consortium name="WormBaseParasite"/>
        </authorList>
    </citation>
    <scope>IDENTIFICATION</scope>
</reference>
<keyword evidence="1" id="KW-1133">Transmembrane helix</keyword>
<evidence type="ECO:0000313" key="2">
    <source>
        <dbReference type="Proteomes" id="UP000036681"/>
    </source>
</evidence>
<dbReference type="AlphaFoldDB" id="A0A0M3IKH1"/>
<sequence length="67" mass="7841">MLFTFRAMGKQRHFERDFGVGLQFYVRLRLVARLLFPRIDFAVFFVFATLAASIGSKHSMCIFDAYI</sequence>
<evidence type="ECO:0000256" key="1">
    <source>
        <dbReference type="SAM" id="Phobius"/>
    </source>
</evidence>
<accession>A0A0M3IKH1</accession>
<keyword evidence="2" id="KW-1185">Reference proteome</keyword>
<feature type="transmembrane region" description="Helical" evidence="1">
    <location>
        <begin position="35"/>
        <end position="54"/>
    </location>
</feature>
<dbReference type="WBParaSite" id="ALUE_0001924001-mRNA-1">
    <property type="protein sequence ID" value="ALUE_0001924001-mRNA-1"/>
    <property type="gene ID" value="ALUE_0001924001"/>
</dbReference>
<dbReference type="Proteomes" id="UP000036681">
    <property type="component" value="Unplaced"/>
</dbReference>
<keyword evidence="1" id="KW-0472">Membrane</keyword>
<name>A0A0M3IKH1_ASCLU</name>